<organism evidence="1 2">
    <name type="scientific">Ficus carica</name>
    <name type="common">Common fig</name>
    <dbReference type="NCBI Taxonomy" id="3494"/>
    <lineage>
        <taxon>Eukaryota</taxon>
        <taxon>Viridiplantae</taxon>
        <taxon>Streptophyta</taxon>
        <taxon>Embryophyta</taxon>
        <taxon>Tracheophyta</taxon>
        <taxon>Spermatophyta</taxon>
        <taxon>Magnoliopsida</taxon>
        <taxon>eudicotyledons</taxon>
        <taxon>Gunneridae</taxon>
        <taxon>Pentapetalae</taxon>
        <taxon>rosids</taxon>
        <taxon>fabids</taxon>
        <taxon>Rosales</taxon>
        <taxon>Moraceae</taxon>
        <taxon>Ficeae</taxon>
        <taxon>Ficus</taxon>
    </lineage>
</organism>
<dbReference type="Proteomes" id="UP001187192">
    <property type="component" value="Unassembled WGS sequence"/>
</dbReference>
<comment type="caution">
    <text evidence="1">The sequence shown here is derived from an EMBL/GenBank/DDBJ whole genome shotgun (WGS) entry which is preliminary data.</text>
</comment>
<protein>
    <submittedName>
        <fullName evidence="1">Uncharacterized protein</fullName>
    </submittedName>
</protein>
<proteinExistence type="predicted"/>
<accession>A0AA88D812</accession>
<evidence type="ECO:0000313" key="1">
    <source>
        <dbReference type="EMBL" id="GMN48010.1"/>
    </source>
</evidence>
<gene>
    <name evidence="1" type="ORF">TIFTF001_017187</name>
</gene>
<dbReference type="AlphaFoldDB" id="A0AA88D812"/>
<dbReference type="EMBL" id="BTGU01000027">
    <property type="protein sequence ID" value="GMN48010.1"/>
    <property type="molecule type" value="Genomic_DNA"/>
</dbReference>
<name>A0AA88D812_FICCA</name>
<sequence>MKVTVNNAGRGLWHQMNYDRPTTMRDAGDSVGNPISAFYPTQHFDSGTFDIYFLHTSSKVKLKFLDTVFATFGNIDAVGFSDSEAYTFTEGNCS</sequence>
<reference evidence="1" key="1">
    <citation type="submission" date="2023-07" db="EMBL/GenBank/DDBJ databases">
        <title>draft genome sequence of fig (Ficus carica).</title>
        <authorList>
            <person name="Takahashi T."/>
            <person name="Nishimura K."/>
        </authorList>
    </citation>
    <scope>NUCLEOTIDE SEQUENCE</scope>
</reference>
<keyword evidence="2" id="KW-1185">Reference proteome</keyword>
<evidence type="ECO:0000313" key="2">
    <source>
        <dbReference type="Proteomes" id="UP001187192"/>
    </source>
</evidence>